<evidence type="ECO:0000256" key="1">
    <source>
        <dbReference type="SAM" id="SignalP"/>
    </source>
</evidence>
<gene>
    <name evidence="2" type="ORF">GCM10008106_22010</name>
</gene>
<reference evidence="2" key="2">
    <citation type="submission" date="2020-09" db="EMBL/GenBank/DDBJ databases">
        <authorList>
            <person name="Sun Q."/>
            <person name="Kim S."/>
        </authorList>
    </citation>
    <scope>NUCLEOTIDE SEQUENCE</scope>
    <source>
        <strain evidence="2">KCTC 23224</strain>
    </source>
</reference>
<keyword evidence="3" id="KW-1185">Reference proteome</keyword>
<evidence type="ECO:0008006" key="4">
    <source>
        <dbReference type="Google" id="ProtNLM"/>
    </source>
</evidence>
<evidence type="ECO:0000313" key="2">
    <source>
        <dbReference type="EMBL" id="GHB40378.1"/>
    </source>
</evidence>
<organism evidence="2 3">
    <name type="scientific">Mongoliitalea lutea</name>
    <dbReference type="NCBI Taxonomy" id="849756"/>
    <lineage>
        <taxon>Bacteria</taxon>
        <taxon>Pseudomonadati</taxon>
        <taxon>Bacteroidota</taxon>
        <taxon>Cytophagia</taxon>
        <taxon>Cytophagales</taxon>
        <taxon>Cyclobacteriaceae</taxon>
        <taxon>Mongoliitalea</taxon>
    </lineage>
</organism>
<keyword evidence="1" id="KW-0732">Signal</keyword>
<dbReference type="Pfam" id="PF13970">
    <property type="entry name" value="DUF4221"/>
    <property type="match status" value="1"/>
</dbReference>
<accession>A0A8J3CYH5</accession>
<dbReference type="EMBL" id="BMYF01000012">
    <property type="protein sequence ID" value="GHB40378.1"/>
    <property type="molecule type" value="Genomic_DNA"/>
</dbReference>
<dbReference type="AlphaFoldDB" id="A0A8J3CYH5"/>
<feature type="chain" id="PRO_5035265482" description="TolB-like 6-blade propeller-like" evidence="1">
    <location>
        <begin position="21"/>
        <end position="329"/>
    </location>
</feature>
<feature type="signal peptide" evidence="1">
    <location>
        <begin position="1"/>
        <end position="20"/>
    </location>
</feature>
<reference evidence="2" key="1">
    <citation type="journal article" date="2014" name="Int. J. Syst. Evol. Microbiol.">
        <title>Complete genome sequence of Corynebacterium casei LMG S-19264T (=DSM 44701T), isolated from a smear-ripened cheese.</title>
        <authorList>
            <consortium name="US DOE Joint Genome Institute (JGI-PGF)"/>
            <person name="Walter F."/>
            <person name="Albersmeier A."/>
            <person name="Kalinowski J."/>
            <person name="Ruckert C."/>
        </authorList>
    </citation>
    <scope>NUCLEOTIDE SEQUENCE</scope>
    <source>
        <strain evidence="2">KCTC 23224</strain>
    </source>
</reference>
<name>A0A8J3CYH5_9BACT</name>
<dbReference type="Proteomes" id="UP000642809">
    <property type="component" value="Unassembled WGS sequence"/>
</dbReference>
<dbReference type="RefSeq" id="WP_189582179.1">
    <property type="nucleotide sequence ID" value="NZ_BMYF01000012.1"/>
</dbReference>
<comment type="caution">
    <text evidence="2">The sequence shown here is derived from an EMBL/GenBank/DDBJ whole genome shotgun (WGS) entry which is preliminary data.</text>
</comment>
<proteinExistence type="predicted"/>
<dbReference type="PROSITE" id="PS51257">
    <property type="entry name" value="PROKAR_LIPOPROTEIN"/>
    <property type="match status" value="1"/>
</dbReference>
<sequence length="329" mass="37784">MKNIYQPSCLFILASLLFFACNKGEQQSELMYTEVQFSIDTVMVDAGDELIYLNDNLFMSDISVDEKLLFNFNRRENIMETIDLEKLQLLEKTTFEKEGPNSIGNFLSGFATTVNNTLVMWSYGLTSEFSNDATKLKDFPVLQSIGLPKDDSSVYPSRLYKVSGQEDRVIALFIEWSTRRYFLVDLDGDKSEVIELPAFEKLKEASTDILYDGQWAGSFGSGVSSSVHGDKLLISNSVFNELYIYDPASRTLAEKSWDGPLVGKQRTYMGPKSVEGESPQQYDEMRKVEEDFTFMSFLWDAQHERYYRFAYKKTFGEEKEEWGFYKATG</sequence>
<dbReference type="InterPro" id="IPR025316">
    <property type="entry name" value="DUF4221"/>
</dbReference>
<protein>
    <recommendedName>
        <fullName evidence="4">TolB-like 6-blade propeller-like</fullName>
    </recommendedName>
</protein>
<evidence type="ECO:0000313" key="3">
    <source>
        <dbReference type="Proteomes" id="UP000642809"/>
    </source>
</evidence>